<evidence type="ECO:0000313" key="4">
    <source>
        <dbReference type="EMBL" id="CCC70010.1"/>
    </source>
</evidence>
<dbReference type="GO" id="GO:0008017">
    <property type="term" value="F:microtubule binding"/>
    <property type="evidence" value="ECO:0007669"/>
    <property type="project" value="InterPro"/>
</dbReference>
<protein>
    <recommendedName>
        <fullName evidence="3">Spindle pole body-associated protein Vik1/Cik1 microtubule binding domain-containing protein</fullName>
    </recommendedName>
</protein>
<dbReference type="InterPro" id="IPR031852">
    <property type="entry name" value="Vik1/Cik1_MT-bd"/>
</dbReference>
<dbReference type="HOGENOM" id="CLU_025801_0_0_1"/>
<feature type="compositionally biased region" description="Polar residues" evidence="2">
    <location>
        <begin position="1"/>
        <end position="14"/>
    </location>
</feature>
<feature type="region of interest" description="Disordered" evidence="2">
    <location>
        <begin position="1"/>
        <end position="29"/>
    </location>
</feature>
<dbReference type="EMBL" id="HE576755">
    <property type="protein sequence ID" value="CCC70010.1"/>
    <property type="molecule type" value="Genomic_DNA"/>
</dbReference>
<dbReference type="InParanoid" id="G0VEL9"/>
<proteinExistence type="predicted"/>
<dbReference type="GeneID" id="96903616"/>
<dbReference type="Pfam" id="PF16796">
    <property type="entry name" value="Microtub_bd"/>
    <property type="match status" value="1"/>
</dbReference>
<reference evidence="4 5" key="1">
    <citation type="journal article" date="2011" name="Proc. Natl. Acad. Sci. U.S.A.">
        <title>Evolutionary erosion of yeast sex chromosomes by mating-type switching accidents.</title>
        <authorList>
            <person name="Gordon J.L."/>
            <person name="Armisen D."/>
            <person name="Proux-Wera E."/>
            <person name="Oheigeartaigh S.S."/>
            <person name="Byrne K.P."/>
            <person name="Wolfe K.H."/>
        </authorList>
    </citation>
    <scope>NUCLEOTIDE SEQUENCE [LARGE SCALE GENOMIC DNA]</scope>
    <source>
        <strain evidence="5">ATCC 76901 / BCRC 22586 / CBS 4309 / NBRC 1992 / NRRL Y-12630</strain>
    </source>
</reference>
<name>G0VEL9_NAUCA</name>
<feature type="coiled-coil region" evidence="1">
    <location>
        <begin position="263"/>
        <end position="297"/>
    </location>
</feature>
<dbReference type="eggNOG" id="ENOG502RIY9">
    <property type="taxonomic scope" value="Eukaryota"/>
</dbReference>
<feature type="domain" description="Spindle pole body-associated protein Vik1/Cik1 microtubule binding" evidence="3">
    <location>
        <begin position="341"/>
        <end position="476"/>
    </location>
</feature>
<organism evidence="4 5">
    <name type="scientific">Naumovozyma castellii</name>
    <name type="common">Yeast</name>
    <name type="synonym">Saccharomyces castellii</name>
    <dbReference type="NCBI Taxonomy" id="27288"/>
    <lineage>
        <taxon>Eukaryota</taxon>
        <taxon>Fungi</taxon>
        <taxon>Dikarya</taxon>
        <taxon>Ascomycota</taxon>
        <taxon>Saccharomycotina</taxon>
        <taxon>Saccharomycetes</taxon>
        <taxon>Saccharomycetales</taxon>
        <taxon>Saccharomycetaceae</taxon>
        <taxon>Naumovozyma</taxon>
    </lineage>
</organism>
<keyword evidence="1" id="KW-0175">Coiled coil</keyword>
<dbReference type="FunCoup" id="G0VEL9">
    <property type="interactions" value="254"/>
</dbReference>
<dbReference type="RefSeq" id="XP_003676371.1">
    <property type="nucleotide sequence ID" value="XM_003676323.1"/>
</dbReference>
<dbReference type="KEGG" id="ncs:NCAS_0D04290"/>
<evidence type="ECO:0000256" key="1">
    <source>
        <dbReference type="SAM" id="Coils"/>
    </source>
</evidence>
<accession>G0VEL9</accession>
<sequence length="617" mass="72473">MHNNSRIPSLSSLPPVNKKPKLSSPIPMSTTLKDVTNKMIGIPTESMTTPTYNNKLTYGNDDLMETFKKRERKLMKGINYLKNGIIEIEKEIIRCQDFEIPDTYDQIDGKVHDINLLKETLSHLITSLDAKENEIDASMKNEEMIICNLQMKFSIGVQELENELNQVLYDEDMKWERELNEVERMKPAQDLQLEMDELNLQLNDAMKEFHSITKENEHKCALFSNELEEEFEKFKNDKNKPMLDLRHQQEKLRINEETLTKQSMALESDIADNEEHIESLENEISKVEKLITETNKLNITLRHNVTTFSHKYNRECDITKKVEDKASILGITFNEQNQKMIFEKITRRKLENTIDERRGSVRCFAYIDKETLPSSYRINYTDRRISNIHTNESFFLNKIIEKQNCTIEEFFHNELRVYQDMCLTKNMDFTLITISKNELWRSNLISFISSTYLAHYHVDMQHVFIEDNEWVTVHDMIKPMDTNLPNIRYDRSEIQLGTNSFSLEQEQEQEPRLITEQPFTSNGVHLLKLKFIQRSNGRSINFYYVQLSGEGLPKRLQKVMSTSPTDLLDELLQFLTGKTKSCFLLDIEKESDYGPYLDLSSRMFQGDHSRKQPTIDA</sequence>
<dbReference type="OrthoDB" id="4067584at2759"/>
<gene>
    <name evidence="4" type="primary">NCAS0D04290</name>
    <name evidence="4" type="ordered locus">NCAS_0D04290</name>
</gene>
<evidence type="ECO:0000256" key="2">
    <source>
        <dbReference type="SAM" id="MobiDB-lite"/>
    </source>
</evidence>
<feature type="coiled-coil region" evidence="1">
    <location>
        <begin position="188"/>
        <end position="215"/>
    </location>
</feature>
<dbReference type="Proteomes" id="UP000001640">
    <property type="component" value="Chromosome 4"/>
</dbReference>
<dbReference type="OMA" id="EYQCYHD"/>
<dbReference type="AlphaFoldDB" id="G0VEL9"/>
<dbReference type="Gene3D" id="3.40.850.20">
    <property type="match status" value="1"/>
</dbReference>
<evidence type="ECO:0000313" key="5">
    <source>
        <dbReference type="Proteomes" id="UP000001640"/>
    </source>
</evidence>
<reference key="2">
    <citation type="submission" date="2011-08" db="EMBL/GenBank/DDBJ databases">
        <title>Genome sequence of Naumovozyma castellii.</title>
        <authorList>
            <person name="Gordon J.L."/>
            <person name="Armisen D."/>
            <person name="Proux-Wera E."/>
            <person name="OhEigeartaigh S.S."/>
            <person name="Byrne K.P."/>
            <person name="Wolfe K.H."/>
        </authorList>
    </citation>
    <scope>NUCLEOTIDE SEQUENCE</scope>
    <source>
        <strain>Type strain:CBS 4309</strain>
    </source>
</reference>
<keyword evidence="5" id="KW-1185">Reference proteome</keyword>
<evidence type="ECO:0000259" key="3">
    <source>
        <dbReference type="Pfam" id="PF16796"/>
    </source>
</evidence>